<evidence type="ECO:0000256" key="10">
    <source>
        <dbReference type="ARBA" id="ARBA00073380"/>
    </source>
</evidence>
<evidence type="ECO:0000256" key="6">
    <source>
        <dbReference type="ARBA" id="ARBA00022990"/>
    </source>
</evidence>
<dbReference type="Proteomes" id="UP000585317">
    <property type="component" value="Unassembled WGS sequence"/>
</dbReference>
<comment type="function">
    <text evidence="8">May play a role in signaling pathways governing cellular proliferation, cell growth and differentiation. May be a component of a novel signaling pathway downstream of Shc. Acts as a positive regulator of FGF signaling in neural progenitor cells.</text>
</comment>
<dbReference type="InterPro" id="IPR045140">
    <property type="entry name" value="SHCBP1-like"/>
</dbReference>
<gene>
    <name evidence="14" type="primary">Shcbp1</name>
    <name evidence="14" type="ORF">HIRRUS_R02006</name>
</gene>
<feature type="non-terminal residue" evidence="14">
    <location>
        <position position="672"/>
    </location>
</feature>
<dbReference type="Pfam" id="PF23762">
    <property type="entry name" value="SHCBP_N"/>
    <property type="match status" value="1"/>
</dbReference>
<keyword evidence="5" id="KW-0677">Repeat</keyword>
<dbReference type="EMBL" id="VZZX01005492">
    <property type="protein sequence ID" value="NXW73231.1"/>
    <property type="molecule type" value="Genomic_DNA"/>
</dbReference>
<comment type="subcellular location">
    <subcellularLocation>
        <location evidence="1">Cytoplasm</location>
        <location evidence="1">Cytoskeleton</location>
        <location evidence="1">Spindle</location>
    </subcellularLocation>
    <subcellularLocation>
        <location evidence="2">Midbody</location>
    </subcellularLocation>
</comment>
<dbReference type="InterPro" id="IPR012334">
    <property type="entry name" value="Pectin_lyas_fold"/>
</dbReference>
<evidence type="ECO:0000256" key="7">
    <source>
        <dbReference type="ARBA" id="ARBA00023212"/>
    </source>
</evidence>
<evidence type="ECO:0000256" key="9">
    <source>
        <dbReference type="ARBA" id="ARBA00063050"/>
    </source>
</evidence>
<evidence type="ECO:0000256" key="3">
    <source>
        <dbReference type="ARBA" id="ARBA00022490"/>
    </source>
</evidence>
<keyword evidence="7" id="KW-0206">Cytoskeleton</keyword>
<reference evidence="14 15" key="1">
    <citation type="submission" date="2019-09" db="EMBL/GenBank/DDBJ databases">
        <title>Bird 10,000 Genomes (B10K) Project - Family phase.</title>
        <authorList>
            <person name="Zhang G."/>
        </authorList>
    </citation>
    <scope>NUCLEOTIDE SEQUENCE [LARGE SCALE GENOMIC DNA]</scope>
    <source>
        <strain evidence="14">B10K-DU-001-67</strain>
        <tissue evidence="14">Muscle</tissue>
    </source>
</reference>
<feature type="domain" description="SHC SH2" evidence="13">
    <location>
        <begin position="54"/>
        <end position="282"/>
    </location>
</feature>
<accession>A0A7L4EHV3</accession>
<name>A0A7L4EHV3_HIRRU</name>
<evidence type="ECO:0000256" key="11">
    <source>
        <dbReference type="SAM" id="MobiDB-lite"/>
    </source>
</evidence>
<dbReference type="InterPro" id="IPR011050">
    <property type="entry name" value="Pectin_lyase_fold/virulence"/>
</dbReference>
<keyword evidence="6" id="KW-0007">Acetylation</keyword>
<evidence type="ECO:0000313" key="14">
    <source>
        <dbReference type="EMBL" id="NXW73231.1"/>
    </source>
</evidence>
<dbReference type="GO" id="GO:0008543">
    <property type="term" value="P:fibroblast growth factor receptor signaling pathway"/>
    <property type="evidence" value="ECO:0007669"/>
    <property type="project" value="TreeGrafter"/>
</dbReference>
<comment type="subunit">
    <text evidence="9">Interacts directly with isoform p52shc of SHC1 via its SH2 domain. Interacts with TRIM71; leading to enhanced SHCBP1 protein stability. Interacts with both members of the centralspindlin complex, KIF23 and RACGAP1.</text>
</comment>
<evidence type="ECO:0000256" key="4">
    <source>
        <dbReference type="ARBA" id="ARBA00022553"/>
    </source>
</evidence>
<evidence type="ECO:0000259" key="13">
    <source>
        <dbReference type="Pfam" id="PF23762"/>
    </source>
</evidence>
<dbReference type="InterPro" id="IPR057508">
    <property type="entry name" value="SHCBP-like_N"/>
</dbReference>
<dbReference type="AlphaFoldDB" id="A0A7L4EHV3"/>
<evidence type="ECO:0000256" key="1">
    <source>
        <dbReference type="ARBA" id="ARBA00004186"/>
    </source>
</evidence>
<evidence type="ECO:0000256" key="5">
    <source>
        <dbReference type="ARBA" id="ARBA00022737"/>
    </source>
</evidence>
<protein>
    <recommendedName>
        <fullName evidence="10">SHC SH2 domain-binding protein 1</fullName>
    </recommendedName>
</protein>
<feature type="non-terminal residue" evidence="14">
    <location>
        <position position="1"/>
    </location>
</feature>
<dbReference type="SUPFAM" id="SSF51126">
    <property type="entry name" value="Pectin lyase-like"/>
    <property type="match status" value="1"/>
</dbReference>
<feature type="domain" description="Right handed beta helix" evidence="12">
    <location>
        <begin position="415"/>
        <end position="519"/>
    </location>
</feature>
<keyword evidence="4" id="KW-0597">Phosphoprotein</keyword>
<dbReference type="Gene3D" id="2.160.20.10">
    <property type="entry name" value="Single-stranded right-handed beta-helix, Pectin lyase-like"/>
    <property type="match status" value="1"/>
</dbReference>
<dbReference type="PANTHER" id="PTHR14695">
    <property type="entry name" value="SHC SH2-DOMAIN BINDING PROTEIN 1-RELATED"/>
    <property type="match status" value="1"/>
</dbReference>
<comment type="caution">
    <text evidence="14">The sequence shown here is derived from an EMBL/GenBank/DDBJ whole genome shotgun (WGS) entry which is preliminary data.</text>
</comment>
<dbReference type="GO" id="GO:0005819">
    <property type="term" value="C:spindle"/>
    <property type="evidence" value="ECO:0007669"/>
    <property type="project" value="UniProtKB-SubCell"/>
</dbReference>
<sequence length="672" mass="76032">PEVRREDAESDWSADSWSDYGSRDKPGTTLGRTVPDGNVLFPDIFHTDHLLFYERFRAYQDYILADCKASEVKRFIAEYLEKVLEPSGWQAIWRTDVFEVLVGVVGVNFPALKAVVQLSEPFLCESQDSSFTLECMQELLELKEHQILLQELWVVYDESGEFDQTALAIEHVRFFYRCIWRTWDEEEEDEFDYFVRCVEPRLRLHYDILEHRVPSGLVAEYQNFLSQCEELYEKFLNVRNSISSNDSDSEAENVSMVEGLKLYDKVEHLKQKLKLIENPLLRYVFGYQKYGSLQAKGLRPTGAKVIHVVPWTMTASLLQLLARDKLCPESCEDVEIQFHRDPLAAVNACYEGDRVIICPGHYFVDGVFSIADSVELEGYGLPDDVVIEKQGKGDNFFDCTGANIKISNLKLVQHDAVEGILNVHHGKTTLENCVLQCETTGITVRTSAELLMRNSDLYGAKGAGVEIYPGSVCTLLHNGIHHCKEGILVKNFLDEDYEAPTITMVNNMIHNNEGYGVVLVRPAMPSEMKDASAQETKVLRLKKMNSRTSLMMWLLCMTVGDIVFPALGNTQPTQAGDDTACAEGSQQEPRCVTDELELCKRAETSEQTESNSEIANVLGAASAKKSQKHKKRLSELGFTDADDNLMSQEMFVSVEGNQFKWNGKGSFGIFFF</sequence>
<keyword evidence="3" id="KW-0963">Cytoplasm</keyword>
<dbReference type="FunFam" id="2.160.20.10:FF:000020">
    <property type="entry name" value="SHC SH2 domain-binding protein 1"/>
    <property type="match status" value="1"/>
</dbReference>
<evidence type="ECO:0000256" key="2">
    <source>
        <dbReference type="ARBA" id="ARBA00004214"/>
    </source>
</evidence>
<feature type="region of interest" description="Disordered" evidence="11">
    <location>
        <begin position="1"/>
        <end position="28"/>
    </location>
</feature>
<proteinExistence type="predicted"/>
<dbReference type="InterPro" id="IPR039448">
    <property type="entry name" value="Beta_helix"/>
</dbReference>
<evidence type="ECO:0000313" key="15">
    <source>
        <dbReference type="Proteomes" id="UP000585317"/>
    </source>
</evidence>
<evidence type="ECO:0000259" key="12">
    <source>
        <dbReference type="Pfam" id="PF13229"/>
    </source>
</evidence>
<dbReference type="InterPro" id="IPR006626">
    <property type="entry name" value="PbH1"/>
</dbReference>
<dbReference type="GO" id="GO:0030496">
    <property type="term" value="C:midbody"/>
    <property type="evidence" value="ECO:0007669"/>
    <property type="project" value="UniProtKB-SubCell"/>
</dbReference>
<dbReference type="Pfam" id="PF13229">
    <property type="entry name" value="Beta_helix"/>
    <property type="match status" value="1"/>
</dbReference>
<dbReference type="PANTHER" id="PTHR14695:SF8">
    <property type="entry name" value="SHC SH2 DOMAIN-BINDING PROTEIN 1"/>
    <property type="match status" value="1"/>
</dbReference>
<dbReference type="SMART" id="SM00710">
    <property type="entry name" value="PbH1"/>
    <property type="match status" value="4"/>
</dbReference>
<organism evidence="14 15">
    <name type="scientific">Hirundo rustica</name>
    <name type="common">Barn swallow</name>
    <dbReference type="NCBI Taxonomy" id="43150"/>
    <lineage>
        <taxon>Eukaryota</taxon>
        <taxon>Metazoa</taxon>
        <taxon>Chordata</taxon>
        <taxon>Craniata</taxon>
        <taxon>Vertebrata</taxon>
        <taxon>Euteleostomi</taxon>
        <taxon>Archelosauria</taxon>
        <taxon>Archosauria</taxon>
        <taxon>Dinosauria</taxon>
        <taxon>Saurischia</taxon>
        <taxon>Theropoda</taxon>
        <taxon>Coelurosauria</taxon>
        <taxon>Aves</taxon>
        <taxon>Neognathae</taxon>
        <taxon>Neoaves</taxon>
        <taxon>Telluraves</taxon>
        <taxon>Australaves</taxon>
        <taxon>Passeriformes</taxon>
        <taxon>Sylvioidea</taxon>
        <taxon>Hirundinidae</taxon>
        <taxon>Hirundo</taxon>
    </lineage>
</organism>
<evidence type="ECO:0000256" key="8">
    <source>
        <dbReference type="ARBA" id="ARBA00060052"/>
    </source>
</evidence>